<proteinExistence type="predicted"/>
<dbReference type="GO" id="GO:0007154">
    <property type="term" value="P:cell communication"/>
    <property type="evidence" value="ECO:0007669"/>
    <property type="project" value="InterPro"/>
</dbReference>
<evidence type="ECO:0000259" key="7">
    <source>
        <dbReference type="PROSITE" id="PS50050"/>
    </source>
</evidence>
<dbReference type="SUPFAM" id="SSF141072">
    <property type="entry name" value="CalX-like"/>
    <property type="match status" value="4"/>
</dbReference>
<dbReference type="Pfam" id="PF00020">
    <property type="entry name" value="TNFR_c6"/>
    <property type="match status" value="1"/>
</dbReference>
<dbReference type="Gene3D" id="2.60.40.2030">
    <property type="match status" value="4"/>
</dbReference>
<keyword evidence="1 6" id="KW-0732">Signal</keyword>
<dbReference type="InterPro" id="IPR003644">
    <property type="entry name" value="Calx_beta"/>
</dbReference>
<gene>
    <name evidence="8" type="ORF">N0F65_010048</name>
</gene>
<dbReference type="InterPro" id="IPR051171">
    <property type="entry name" value="CaCA"/>
</dbReference>
<dbReference type="EMBL" id="DAKRPA010000008">
    <property type="protein sequence ID" value="DBA04452.1"/>
    <property type="molecule type" value="Genomic_DNA"/>
</dbReference>
<dbReference type="PANTHER" id="PTHR11878:SF65">
    <property type="entry name" value="NA_CA-EXCHANGE PROTEIN, ISOFORM G"/>
    <property type="match status" value="1"/>
</dbReference>
<dbReference type="Gene3D" id="2.10.50.10">
    <property type="entry name" value="Tumor Necrosis Factor Receptor, subunit A, domain 2"/>
    <property type="match status" value="2"/>
</dbReference>
<comment type="caution">
    <text evidence="8">The sequence shown here is derived from an EMBL/GenBank/DDBJ whole genome shotgun (WGS) entry which is preliminary data.</text>
</comment>
<dbReference type="GO" id="GO:0030001">
    <property type="term" value="P:metal ion transport"/>
    <property type="evidence" value="ECO:0007669"/>
    <property type="project" value="TreeGrafter"/>
</dbReference>
<evidence type="ECO:0000256" key="2">
    <source>
        <dbReference type="ARBA" id="ARBA00022737"/>
    </source>
</evidence>
<dbReference type="InterPro" id="IPR001368">
    <property type="entry name" value="TNFR/NGFR_Cys_rich_reg"/>
</dbReference>
<feature type="domain" description="TNFR-Cys" evidence="7">
    <location>
        <begin position="829"/>
        <end position="872"/>
    </location>
</feature>
<dbReference type="Pfam" id="PF03160">
    <property type="entry name" value="Calx-beta"/>
    <property type="match status" value="4"/>
</dbReference>
<evidence type="ECO:0000256" key="4">
    <source>
        <dbReference type="ARBA" id="ARBA00023065"/>
    </source>
</evidence>
<name>A0AAV2ZHL7_9STRA</name>
<sequence length="1013" mass="108952">MRSSHLVAFVLVLVVWLTGTSDAVAPGRFQFRQAVYTTSENLGVAYVTVQRGLGSDGRAAVYVSTLVGGGNAVLNTDFQPVFNRSLTWQDGDSDDKELYVKILNDGTPQDTPKTFSLFLHDPTGGVINAERNVTVVVLAPTTNVYPGSFRFLNSSLTANEDSVNTFNVPVVWENGSTLQANVSFDFVNETAGAPDVTILTPTPLNWTRNGPVIQYIQLLIISDGIFEQSETFRLRLKLLDPPVDAAGFIVGLGTGSIGAIGETRITIAGPNDVHGGTVQFQTDCFPACPSLKYSVYDSGFVRVTIQRRNGSDADASVQFSTQDDTAVAGVDYVPTTQTLSWTNGDTTERTVLVYTVSGVVRTQTTRFKLVLSAAQGATLALPHASTSYVDILGPSNVYPGEVNFAVEPLLNSVLRFPDMSFLPFVTRLDSGLHVCPRVVVTKPGPLRLQLHRSFANVLQTANVSLRSLDGTALGGVDFTALPATTVITWLDGDQAAKDIVVTILDPPMYYTEKRSFWLELYNLNNLVLGNCDRVEIVLDSVSLAPRLLSFDLNMNMGKLTFTLTNPVLAATFDASKVQLQSAASDATLATEVIRLTPQVSTTASPDSPIIVIDLGAQDLNRLKMALLVAKGAVSTFLALETGVFDYRLESCIGGTPASCVHTPFARLPSTSAQQVTTYTPDTTRPVLLSYTLDLTSRLLRLKFSEAVDRSNVNIESLGFSSTAVPITIWRLTPTSTVLFSPQPDPLSGALLADNNKLPPDGTYVTLLVGDADVQGLAGTGNGQIGIQSASTFLTIASTFIQDLAPIPNAVQPIEPPTQLLQSTTADCSACAAGTFLSSSCSDIKDRVCSPCTVCPTNSYALVPCTPLQDTLCYPCTECPGGQFASVQCTPTTDRVCKACTKCTMDEYESAPCYNGVDRICRTCDSCTLTRDQQRLCQQSFKWKRKQMKAPYGCPTADQQWQTLEARLQRQKSNRCGAGRCSCTGNGVGNANPSGQSFPDDPRCTGPDAYNIFI</sequence>
<dbReference type="PANTHER" id="PTHR11878">
    <property type="entry name" value="SODIUM/CALCIUM EXCHANGER"/>
    <property type="match status" value="1"/>
</dbReference>
<feature type="disulfide bond" evidence="5">
    <location>
        <begin position="854"/>
        <end position="872"/>
    </location>
</feature>
<keyword evidence="4" id="KW-0406">Ion transport</keyword>
<accession>A0AAV2ZHL7</accession>
<evidence type="ECO:0000256" key="5">
    <source>
        <dbReference type="PROSITE-ProRule" id="PRU00206"/>
    </source>
</evidence>
<comment type="caution">
    <text evidence="5">Lacks conserved residue(s) required for the propagation of feature annotation.</text>
</comment>
<reference evidence="8" key="2">
    <citation type="journal article" date="2023" name="Microbiol Resour">
        <title>Decontamination and Annotation of the Draft Genome Sequence of the Oomycete Lagenidium giganteum ARSEF 373.</title>
        <authorList>
            <person name="Morgan W.R."/>
            <person name="Tartar A."/>
        </authorList>
    </citation>
    <scope>NUCLEOTIDE SEQUENCE</scope>
    <source>
        <strain evidence="8">ARSEF 373</strain>
    </source>
</reference>
<feature type="disulfide bond" evidence="5">
    <location>
        <begin position="851"/>
        <end position="864"/>
    </location>
</feature>
<dbReference type="Proteomes" id="UP001146120">
    <property type="component" value="Unassembled WGS sequence"/>
</dbReference>
<evidence type="ECO:0000313" key="9">
    <source>
        <dbReference type="Proteomes" id="UP001146120"/>
    </source>
</evidence>
<feature type="disulfide bond" evidence="5">
    <location>
        <begin position="899"/>
        <end position="912"/>
    </location>
</feature>
<dbReference type="PROSITE" id="PS50050">
    <property type="entry name" value="TNFR_NGFR_2"/>
    <property type="match status" value="2"/>
</dbReference>
<dbReference type="AlphaFoldDB" id="A0AAV2ZHL7"/>
<dbReference type="SMART" id="SM00237">
    <property type="entry name" value="Calx_beta"/>
    <property type="match status" value="3"/>
</dbReference>
<feature type="repeat" description="TNFR-Cys" evidence="5">
    <location>
        <begin position="829"/>
        <end position="872"/>
    </location>
</feature>
<feature type="chain" id="PRO_5043932112" description="TNFR-Cys domain-containing protein" evidence="6">
    <location>
        <begin position="24"/>
        <end position="1013"/>
    </location>
</feature>
<keyword evidence="3" id="KW-0106">Calcium</keyword>
<evidence type="ECO:0000313" key="8">
    <source>
        <dbReference type="EMBL" id="DBA04452.1"/>
    </source>
</evidence>
<keyword evidence="5" id="KW-1015">Disulfide bond</keyword>
<keyword evidence="2" id="KW-0677">Repeat</keyword>
<keyword evidence="4" id="KW-0813">Transport</keyword>
<protein>
    <recommendedName>
        <fullName evidence="7">TNFR-Cys domain-containing protein</fullName>
    </recommendedName>
</protein>
<evidence type="ECO:0000256" key="1">
    <source>
        <dbReference type="ARBA" id="ARBA00022729"/>
    </source>
</evidence>
<feature type="signal peptide" evidence="6">
    <location>
        <begin position="1"/>
        <end position="23"/>
    </location>
</feature>
<dbReference type="GO" id="GO:0016020">
    <property type="term" value="C:membrane"/>
    <property type="evidence" value="ECO:0007669"/>
    <property type="project" value="InterPro"/>
</dbReference>
<dbReference type="InterPro" id="IPR038081">
    <property type="entry name" value="CalX-like_sf"/>
</dbReference>
<keyword evidence="9" id="KW-1185">Reference proteome</keyword>
<organism evidence="8 9">
    <name type="scientific">Lagenidium giganteum</name>
    <dbReference type="NCBI Taxonomy" id="4803"/>
    <lineage>
        <taxon>Eukaryota</taxon>
        <taxon>Sar</taxon>
        <taxon>Stramenopiles</taxon>
        <taxon>Oomycota</taxon>
        <taxon>Peronosporomycetes</taxon>
        <taxon>Pythiales</taxon>
        <taxon>Pythiaceae</taxon>
    </lineage>
</organism>
<feature type="disulfide bond" evidence="5">
    <location>
        <begin position="902"/>
        <end position="920"/>
    </location>
</feature>
<evidence type="ECO:0000256" key="3">
    <source>
        <dbReference type="ARBA" id="ARBA00022837"/>
    </source>
</evidence>
<dbReference type="SMART" id="SM00208">
    <property type="entry name" value="TNFR"/>
    <property type="match status" value="2"/>
</dbReference>
<feature type="domain" description="TNFR-Cys" evidence="7">
    <location>
        <begin position="877"/>
        <end position="920"/>
    </location>
</feature>
<reference evidence="8" key="1">
    <citation type="submission" date="2022-11" db="EMBL/GenBank/DDBJ databases">
        <authorList>
            <person name="Morgan W.R."/>
            <person name="Tartar A."/>
        </authorList>
    </citation>
    <scope>NUCLEOTIDE SEQUENCE</scope>
    <source>
        <strain evidence="8">ARSEF 373</strain>
    </source>
</reference>
<feature type="repeat" description="TNFR-Cys" evidence="5">
    <location>
        <begin position="877"/>
        <end position="920"/>
    </location>
</feature>
<evidence type="ECO:0000256" key="6">
    <source>
        <dbReference type="SAM" id="SignalP"/>
    </source>
</evidence>